<dbReference type="STRING" id="91626.A0A0C9MNH1"/>
<dbReference type="InterPro" id="IPR026960">
    <property type="entry name" value="RVT-Znf"/>
</dbReference>
<proteinExistence type="predicted"/>
<dbReference type="AlphaFoldDB" id="A0A0C9MNH1"/>
<name>A0A0C9MNH1_9FUNG</name>
<dbReference type="Proteomes" id="UP000053815">
    <property type="component" value="Unassembled WGS sequence"/>
</dbReference>
<keyword evidence="3" id="KW-1185">Reference proteome</keyword>
<dbReference type="EMBL" id="DF836332">
    <property type="protein sequence ID" value="GAN03558.1"/>
    <property type="molecule type" value="Genomic_DNA"/>
</dbReference>
<accession>A0A0C9MNH1</accession>
<evidence type="ECO:0000313" key="3">
    <source>
        <dbReference type="Proteomes" id="UP000053815"/>
    </source>
</evidence>
<sequence length="291" mass="32689">MMYKSINMLPRDFDEVAINLPTALMLPLSTVIYSDPQSTVKLPRKVHSMTDADVFAGTFKIQPFFLPLFVPSAPSSLSLSSSSSSLRPFVTHLTTTNNLAITSSTSYKSKSYRQACSSASAVPQHLTAIVSAQWSFFWSLSLTMIQRNVVYRLISKCIPHQSLLHLRFPTVHLSPLCVVCSLVDDSIDHFLFVCSLKVAVWQGIISEFLWPTKTIADICHSLLSLDFHNIRYSQRPHASSHHIVIIAMSNIWKAHYRLIFDQTPFAPAAVLNSIRLDIQKMIDEDLIHASL</sequence>
<dbReference type="Pfam" id="PF13966">
    <property type="entry name" value="zf-RVT"/>
    <property type="match status" value="1"/>
</dbReference>
<dbReference type="OrthoDB" id="2288126at2759"/>
<feature type="domain" description="Reverse transcriptase zinc-binding" evidence="1">
    <location>
        <begin position="131"/>
        <end position="201"/>
    </location>
</feature>
<organism evidence="2">
    <name type="scientific">Mucor ambiguus</name>
    <dbReference type="NCBI Taxonomy" id="91626"/>
    <lineage>
        <taxon>Eukaryota</taxon>
        <taxon>Fungi</taxon>
        <taxon>Fungi incertae sedis</taxon>
        <taxon>Mucoromycota</taxon>
        <taxon>Mucoromycotina</taxon>
        <taxon>Mucoromycetes</taxon>
        <taxon>Mucorales</taxon>
        <taxon>Mucorineae</taxon>
        <taxon>Mucoraceae</taxon>
        <taxon>Mucor</taxon>
    </lineage>
</organism>
<evidence type="ECO:0000313" key="2">
    <source>
        <dbReference type="EMBL" id="GAN03558.1"/>
    </source>
</evidence>
<reference evidence="2" key="1">
    <citation type="submission" date="2014-09" db="EMBL/GenBank/DDBJ databases">
        <title>Draft genome sequence of an oleaginous Mucoromycotina fungus Mucor ambiguus NBRC6742.</title>
        <authorList>
            <person name="Takeda I."/>
            <person name="Yamane N."/>
            <person name="Morita T."/>
            <person name="Tamano K."/>
            <person name="Machida M."/>
            <person name="Baker S."/>
            <person name="Koike H."/>
        </authorList>
    </citation>
    <scope>NUCLEOTIDE SEQUENCE</scope>
    <source>
        <strain evidence="2">NBRC 6742</strain>
    </source>
</reference>
<protein>
    <recommendedName>
        <fullName evidence="1">Reverse transcriptase zinc-binding domain-containing protein</fullName>
    </recommendedName>
</protein>
<gene>
    <name evidence="2" type="ORF">MAM1_0043d03013</name>
</gene>
<evidence type="ECO:0000259" key="1">
    <source>
        <dbReference type="Pfam" id="PF13966"/>
    </source>
</evidence>